<sequence length="194" mass="22057">MTKNTPPTPQQQSFRQFLSFPLIILLYTAAVPFSPISWLVGGLEGAYLFDRFVAGLLLLCACYFQWKISTLTYPTIITLPNPFAQSDTNYIRNGNVGARPSASTFEFVYRPSDYFLYTGVEIAILLVAEFSGFELLRRLLVIGVLGALWGVGWTITPRSTKQWAWSHIKAFWFFIVLDLIRDIGFGGGRRRVRR</sequence>
<feature type="transmembrane region" description="Helical" evidence="1">
    <location>
        <begin position="48"/>
        <end position="66"/>
    </location>
</feature>
<protein>
    <submittedName>
        <fullName evidence="2">Uncharacterized protein</fullName>
    </submittedName>
</protein>
<dbReference type="Proteomes" id="UP000244855">
    <property type="component" value="Unassembled WGS sequence"/>
</dbReference>
<evidence type="ECO:0000256" key="1">
    <source>
        <dbReference type="SAM" id="Phobius"/>
    </source>
</evidence>
<feature type="transmembrane region" description="Helical" evidence="1">
    <location>
        <begin position="20"/>
        <end position="41"/>
    </location>
</feature>
<name>A0A2V1DW26_9PLEO</name>
<organism evidence="2 3">
    <name type="scientific">Periconia macrospinosa</name>
    <dbReference type="NCBI Taxonomy" id="97972"/>
    <lineage>
        <taxon>Eukaryota</taxon>
        <taxon>Fungi</taxon>
        <taxon>Dikarya</taxon>
        <taxon>Ascomycota</taxon>
        <taxon>Pezizomycotina</taxon>
        <taxon>Dothideomycetes</taxon>
        <taxon>Pleosporomycetidae</taxon>
        <taxon>Pleosporales</taxon>
        <taxon>Massarineae</taxon>
        <taxon>Periconiaceae</taxon>
        <taxon>Periconia</taxon>
    </lineage>
</organism>
<accession>A0A2V1DW26</accession>
<dbReference type="EMBL" id="KZ805341">
    <property type="protein sequence ID" value="PVI02553.1"/>
    <property type="molecule type" value="Genomic_DNA"/>
</dbReference>
<dbReference type="OrthoDB" id="5227396at2759"/>
<evidence type="ECO:0000313" key="2">
    <source>
        <dbReference type="EMBL" id="PVI02553.1"/>
    </source>
</evidence>
<reference evidence="2 3" key="1">
    <citation type="journal article" date="2018" name="Sci. Rep.">
        <title>Comparative genomics provides insights into the lifestyle and reveals functional heterogeneity of dark septate endophytic fungi.</title>
        <authorList>
            <person name="Knapp D.G."/>
            <person name="Nemeth J.B."/>
            <person name="Barry K."/>
            <person name="Hainaut M."/>
            <person name="Henrissat B."/>
            <person name="Johnson J."/>
            <person name="Kuo A."/>
            <person name="Lim J.H.P."/>
            <person name="Lipzen A."/>
            <person name="Nolan M."/>
            <person name="Ohm R.A."/>
            <person name="Tamas L."/>
            <person name="Grigoriev I.V."/>
            <person name="Spatafora J.W."/>
            <person name="Nagy L.G."/>
            <person name="Kovacs G.M."/>
        </authorList>
    </citation>
    <scope>NUCLEOTIDE SEQUENCE [LARGE SCALE GENOMIC DNA]</scope>
    <source>
        <strain evidence="2 3">DSE2036</strain>
    </source>
</reference>
<keyword evidence="1" id="KW-0472">Membrane</keyword>
<evidence type="ECO:0000313" key="3">
    <source>
        <dbReference type="Proteomes" id="UP000244855"/>
    </source>
</evidence>
<proteinExistence type="predicted"/>
<keyword evidence="3" id="KW-1185">Reference proteome</keyword>
<dbReference type="AlphaFoldDB" id="A0A2V1DW26"/>
<keyword evidence="1" id="KW-0812">Transmembrane</keyword>
<feature type="transmembrane region" description="Helical" evidence="1">
    <location>
        <begin position="114"/>
        <end position="132"/>
    </location>
</feature>
<feature type="transmembrane region" description="Helical" evidence="1">
    <location>
        <begin position="139"/>
        <end position="156"/>
    </location>
</feature>
<keyword evidence="1" id="KW-1133">Transmembrane helix</keyword>
<gene>
    <name evidence="2" type="ORF">DM02DRAFT_612802</name>
</gene>